<accession>A0AC61QQM0</accession>
<dbReference type="EMBL" id="SRZC01000009">
    <property type="protein sequence ID" value="TGX82468.1"/>
    <property type="molecule type" value="Genomic_DNA"/>
</dbReference>
<sequence length="394" mass="43486">MKRINYRSIVCAAMAMGTLSFVSCSSDDDVVTANDVLGIPSDNEATPAPEIGNANVTLPNFSVTVEEESGYPYLAINMTGVWDEEHSDWLKLYGTGNSAKQNVWVTIDNSAKGIDVYNNADGDSRTLLADVVFLVDNSGSMSEEADAVANSIISWSKVLEASGLDLRVGSVGYGDSNHAIDGALNMTTPEKLGEYMNADNRYGTDRTRHYGGADAETLRAKAENSRLYENGSYNECGMVALHFANDNFAFRGGSNRIFVNFTDEPNQPNGIEKWSVEYLNPKNNNWTTNNGTVHTVYSDRKEWCDNTYLYNEQPWLMSEYTGGSIMYADRYFTNITLENLPVTGAMQNSYVIRCTNLASVCDGLEHEIKVTVLSKDGLVRGEKVIKFVFSNSKE</sequence>
<protein>
    <submittedName>
        <fullName evidence="1">VWA domain-containing protein</fullName>
    </submittedName>
</protein>
<gene>
    <name evidence="1" type="ORF">E5358_06775</name>
</gene>
<keyword evidence="2" id="KW-1185">Reference proteome</keyword>
<evidence type="ECO:0000313" key="2">
    <source>
        <dbReference type="Proteomes" id="UP000308886"/>
    </source>
</evidence>
<reference evidence="1" key="1">
    <citation type="submission" date="2019-04" db="EMBL/GenBank/DDBJ databases">
        <title>Microbes associate with the intestines of laboratory mice.</title>
        <authorList>
            <person name="Navarre W."/>
            <person name="Wong E."/>
            <person name="Huang K."/>
            <person name="Tropini C."/>
            <person name="Ng K."/>
            <person name="Yu B."/>
        </authorList>
    </citation>
    <scope>NUCLEOTIDE SEQUENCE</scope>
    <source>
        <strain evidence="1">NM73_A23</strain>
    </source>
</reference>
<name>A0AC61QQM0_9BACT</name>
<dbReference type="Proteomes" id="UP000308886">
    <property type="component" value="Unassembled WGS sequence"/>
</dbReference>
<organism evidence="1 2">
    <name type="scientific">Palleniella muris</name>
    <dbReference type="NCBI Taxonomy" id="3038145"/>
    <lineage>
        <taxon>Bacteria</taxon>
        <taxon>Pseudomonadati</taxon>
        <taxon>Bacteroidota</taxon>
        <taxon>Bacteroidia</taxon>
        <taxon>Bacteroidales</taxon>
        <taxon>Prevotellaceae</taxon>
        <taxon>Palleniella</taxon>
    </lineage>
</organism>
<proteinExistence type="predicted"/>
<evidence type="ECO:0000313" key="1">
    <source>
        <dbReference type="EMBL" id="TGX82468.1"/>
    </source>
</evidence>
<comment type="caution">
    <text evidence="1">The sequence shown here is derived from an EMBL/GenBank/DDBJ whole genome shotgun (WGS) entry which is preliminary data.</text>
</comment>